<reference evidence="13" key="3">
    <citation type="submission" date="2020-12" db="UniProtKB">
        <authorList>
            <consortium name="EnsemblPlants"/>
        </authorList>
    </citation>
    <scope>IDENTIFICATION</scope>
</reference>
<dbReference type="SMART" id="SM01269">
    <property type="entry name" value="Lipid_DES"/>
    <property type="match status" value="1"/>
</dbReference>
<comment type="similarity">
    <text evidence="2 8">Belongs to the fatty acid desaturase type 1 family. DEGS subfamily.</text>
</comment>
<dbReference type="GO" id="GO:0005789">
    <property type="term" value="C:endoplasmic reticulum membrane"/>
    <property type="evidence" value="ECO:0007669"/>
    <property type="project" value="UniProtKB-SubCell"/>
</dbReference>
<keyword evidence="14" id="KW-1185">Reference proteome</keyword>
<evidence type="ECO:0000259" key="11">
    <source>
        <dbReference type="SMART" id="SM01269"/>
    </source>
</evidence>
<dbReference type="PaxDb" id="3218-PP1S49_167V6.1"/>
<name>A0A2K1IK09_PHYPA</name>
<feature type="transmembrane region" description="Helical" evidence="9">
    <location>
        <begin position="145"/>
        <end position="165"/>
    </location>
</feature>
<keyword evidence="3 9" id="KW-0812">Transmembrane</keyword>
<evidence type="ECO:0000256" key="4">
    <source>
        <dbReference type="ARBA" id="ARBA00022989"/>
    </source>
</evidence>
<evidence type="ECO:0000256" key="10">
    <source>
        <dbReference type="SAM" id="SignalP"/>
    </source>
</evidence>
<dbReference type="InterPro" id="IPR013866">
    <property type="entry name" value="Sphingolipid_d4-desaturase_N"/>
</dbReference>
<dbReference type="AlphaFoldDB" id="A0A2K1IK09"/>
<dbReference type="FunCoup" id="A0A2K1IK09">
    <property type="interactions" value="1740"/>
</dbReference>
<feature type="signal peptide" evidence="10">
    <location>
        <begin position="1"/>
        <end position="25"/>
    </location>
</feature>
<sequence>MSDVGDSAAILTLLALSELVSMGRGGDHGSLRNEEPSVQLTAGGVVAVKTLAMDFYWAEADEPHASRRKMILAKYPEIRKLFGPDSAAFPQIVAIVLLQIWTATLMQEARWPVVVTVAYFFGAFLNHNLFLAIHELSHNLAFSTIVYNRLLGIFANLPISIPMSVTFQKYHLEHHKYQGVEGMDMDIPSYTEGRLVTNVFSKIAWVLCQLFFYAFRPLFLNPKKPGFWEVSNLLCQVAFDACLLYFAGVKALAYLLLATFLGGGMHPIAGHFIAEHYVFLKGQETYSYYGPLNMLTWNVGYHVEHHDFPRIPGCKLHRVRQIAPEFYEDLGHHTSWSYVIYKYITDATVGPFSRMMRKAESRTVKTKHGKTN</sequence>
<feature type="transmembrane region" description="Helical" evidence="9">
    <location>
        <begin position="81"/>
        <end position="101"/>
    </location>
</feature>
<dbReference type="GO" id="GO:0042284">
    <property type="term" value="F:sphingolipid delta-4 desaturase activity"/>
    <property type="evidence" value="ECO:0000318"/>
    <property type="project" value="GO_Central"/>
</dbReference>
<dbReference type="KEGG" id="ppp:112275635"/>
<dbReference type="Proteomes" id="UP000006727">
    <property type="component" value="Chromosome 23"/>
</dbReference>
<evidence type="ECO:0000256" key="8">
    <source>
        <dbReference type="PIRNR" id="PIRNR017228"/>
    </source>
</evidence>
<keyword evidence="5 8" id="KW-0560">Oxidoreductase</keyword>
<evidence type="ECO:0000256" key="5">
    <source>
        <dbReference type="ARBA" id="ARBA00023002"/>
    </source>
</evidence>
<comment type="subcellular location">
    <subcellularLocation>
        <location evidence="8">Endoplasmic reticulum membrane</location>
    </subcellularLocation>
    <subcellularLocation>
        <location evidence="1">Membrane</location>
        <topology evidence="1">Multi-pass membrane protein</topology>
    </subcellularLocation>
</comment>
<dbReference type="EnsemblPlants" id="Pp3c23_19371V3.1">
    <property type="protein sequence ID" value="Pp3c23_19371V3.1"/>
    <property type="gene ID" value="Pp3c23_19371"/>
</dbReference>
<feature type="transmembrane region" description="Helical" evidence="9">
    <location>
        <begin position="113"/>
        <end position="133"/>
    </location>
</feature>
<dbReference type="GeneID" id="112275635"/>
<evidence type="ECO:0000256" key="1">
    <source>
        <dbReference type="ARBA" id="ARBA00004141"/>
    </source>
</evidence>
<dbReference type="CDD" id="cd03508">
    <property type="entry name" value="Delta4-sphingolipid-FADS-like"/>
    <property type="match status" value="1"/>
</dbReference>
<dbReference type="PIRSF" id="PIRSF017228">
    <property type="entry name" value="Sphnglp_dlt4_des"/>
    <property type="match status" value="1"/>
</dbReference>
<dbReference type="EnsemblPlants" id="Pp3c23_19370V3.1">
    <property type="protein sequence ID" value="Pp3c23_19370V3.1"/>
    <property type="gene ID" value="Pp3c23_19370"/>
</dbReference>
<keyword evidence="4 9" id="KW-1133">Transmembrane helix</keyword>
<accession>A0A2K1IK09</accession>
<dbReference type="OMA" id="GATCNQN"/>
<evidence type="ECO:0000313" key="13">
    <source>
        <dbReference type="EnsemblPlants" id="Pp3c23_19370V3.1"/>
    </source>
</evidence>
<dbReference type="EMBL" id="ABEU02000023">
    <property type="protein sequence ID" value="PNR29612.1"/>
    <property type="molecule type" value="Genomic_DNA"/>
</dbReference>
<keyword evidence="8" id="KW-0256">Endoplasmic reticulum</keyword>
<keyword evidence="7 8" id="KW-0472">Membrane</keyword>
<comment type="catalytic activity">
    <reaction evidence="8">
        <text>an N-acylsphinganine + 2 Fe(II)-[cytochrome b5] + O2 + 2 H(+) = an N-acylsphing-4-enine + 2 Fe(III)-[cytochrome b5] + 2 H2O</text>
        <dbReference type="Rhea" id="RHEA:46544"/>
        <dbReference type="Rhea" id="RHEA-COMP:10438"/>
        <dbReference type="Rhea" id="RHEA-COMP:10439"/>
        <dbReference type="ChEBI" id="CHEBI:15377"/>
        <dbReference type="ChEBI" id="CHEBI:15378"/>
        <dbReference type="ChEBI" id="CHEBI:15379"/>
        <dbReference type="ChEBI" id="CHEBI:29033"/>
        <dbReference type="ChEBI" id="CHEBI:29034"/>
        <dbReference type="ChEBI" id="CHEBI:31488"/>
        <dbReference type="ChEBI" id="CHEBI:52639"/>
        <dbReference type="EC" id="1.14.19.17"/>
    </reaction>
</comment>
<reference evidence="12 14" key="2">
    <citation type="journal article" date="2018" name="Plant J.">
        <title>The Physcomitrella patens chromosome-scale assembly reveals moss genome structure and evolution.</title>
        <authorList>
            <person name="Lang D."/>
            <person name="Ullrich K.K."/>
            <person name="Murat F."/>
            <person name="Fuchs J."/>
            <person name="Jenkins J."/>
            <person name="Haas F.B."/>
            <person name="Piednoel M."/>
            <person name="Gundlach H."/>
            <person name="Van Bel M."/>
            <person name="Meyberg R."/>
            <person name="Vives C."/>
            <person name="Morata J."/>
            <person name="Symeonidi A."/>
            <person name="Hiss M."/>
            <person name="Muchero W."/>
            <person name="Kamisugi Y."/>
            <person name="Saleh O."/>
            <person name="Blanc G."/>
            <person name="Decker E.L."/>
            <person name="van Gessel N."/>
            <person name="Grimwood J."/>
            <person name="Hayes R.D."/>
            <person name="Graham S.W."/>
            <person name="Gunter L.E."/>
            <person name="McDaniel S.F."/>
            <person name="Hoernstein S.N.W."/>
            <person name="Larsson A."/>
            <person name="Li F.W."/>
            <person name="Perroud P.F."/>
            <person name="Phillips J."/>
            <person name="Ranjan P."/>
            <person name="Rokshar D.S."/>
            <person name="Rothfels C.J."/>
            <person name="Schneider L."/>
            <person name="Shu S."/>
            <person name="Stevenson D.W."/>
            <person name="Thummler F."/>
            <person name="Tillich M."/>
            <person name="Villarreal Aguilar J.C."/>
            <person name="Widiez T."/>
            <person name="Wong G.K."/>
            <person name="Wymore A."/>
            <person name="Zhang Y."/>
            <person name="Zimmer A.D."/>
            <person name="Quatrano R.S."/>
            <person name="Mayer K.F.X."/>
            <person name="Goodstein D."/>
            <person name="Casacuberta J.M."/>
            <person name="Vandepoele K."/>
            <person name="Reski R."/>
            <person name="Cuming A.C."/>
            <person name="Tuskan G.A."/>
            <person name="Maumus F."/>
            <person name="Salse J."/>
            <person name="Schmutz J."/>
            <person name="Rensing S.A."/>
        </authorList>
    </citation>
    <scope>NUCLEOTIDE SEQUENCE [LARGE SCALE GENOMIC DNA]</scope>
    <source>
        <strain evidence="13 14">cv. Gransden 2004</strain>
    </source>
</reference>
<dbReference type="Pfam" id="PF08557">
    <property type="entry name" value="Lipid_DES"/>
    <property type="match status" value="1"/>
</dbReference>
<dbReference type="PANTHER" id="PTHR12879">
    <property type="entry name" value="SPHINGOLIPID DELTA 4 DESATURASE/C-4 HYDROXYLASE PROTEIN DES2"/>
    <property type="match status" value="1"/>
</dbReference>
<dbReference type="Pfam" id="PF00487">
    <property type="entry name" value="FA_desaturase"/>
    <property type="match status" value="1"/>
</dbReference>
<dbReference type="OrthoDB" id="200948at2759"/>
<gene>
    <name evidence="13" type="primary">LOC112275635</name>
    <name evidence="12" type="ORF">PHYPA_028306</name>
</gene>
<evidence type="ECO:0000256" key="7">
    <source>
        <dbReference type="ARBA" id="ARBA00023136"/>
    </source>
</evidence>
<dbReference type="EC" id="1.14.19.17" evidence="8"/>
<dbReference type="Gramene" id="Pp3c23_19370V3.1">
    <property type="protein sequence ID" value="Pp3c23_19370V3.1"/>
    <property type="gene ID" value="Pp3c23_19370"/>
</dbReference>
<feature type="transmembrane region" description="Helical" evidence="9">
    <location>
        <begin position="252"/>
        <end position="274"/>
    </location>
</feature>
<dbReference type="GO" id="GO:0046513">
    <property type="term" value="P:ceramide biosynthetic process"/>
    <property type="evidence" value="ECO:0000318"/>
    <property type="project" value="GO_Central"/>
</dbReference>
<dbReference type="STRING" id="3218.A0A2K1IK09"/>
<protein>
    <recommendedName>
        <fullName evidence="8">Sphingolipid delta(4)-desaturase DES1-like</fullName>
        <ecNumber evidence="8">1.14.19.17</ecNumber>
    </recommendedName>
</protein>
<reference evidence="12 14" key="1">
    <citation type="journal article" date="2008" name="Science">
        <title>The Physcomitrella genome reveals evolutionary insights into the conquest of land by plants.</title>
        <authorList>
            <person name="Rensing S."/>
            <person name="Lang D."/>
            <person name="Zimmer A."/>
            <person name="Terry A."/>
            <person name="Salamov A."/>
            <person name="Shapiro H."/>
            <person name="Nishiyama T."/>
            <person name="Perroud P.-F."/>
            <person name="Lindquist E."/>
            <person name="Kamisugi Y."/>
            <person name="Tanahashi T."/>
            <person name="Sakakibara K."/>
            <person name="Fujita T."/>
            <person name="Oishi K."/>
            <person name="Shin-I T."/>
            <person name="Kuroki Y."/>
            <person name="Toyoda A."/>
            <person name="Suzuki Y."/>
            <person name="Hashimoto A."/>
            <person name="Yamaguchi K."/>
            <person name="Sugano A."/>
            <person name="Kohara Y."/>
            <person name="Fujiyama A."/>
            <person name="Anterola A."/>
            <person name="Aoki S."/>
            <person name="Ashton N."/>
            <person name="Barbazuk W.B."/>
            <person name="Barker E."/>
            <person name="Bennetzen J."/>
            <person name="Bezanilla M."/>
            <person name="Blankenship R."/>
            <person name="Cho S.H."/>
            <person name="Dutcher S."/>
            <person name="Estelle M."/>
            <person name="Fawcett J.A."/>
            <person name="Gundlach H."/>
            <person name="Hanada K."/>
            <person name="Heyl A."/>
            <person name="Hicks K.A."/>
            <person name="Hugh J."/>
            <person name="Lohr M."/>
            <person name="Mayer K."/>
            <person name="Melkozernov A."/>
            <person name="Murata T."/>
            <person name="Nelson D."/>
            <person name="Pils B."/>
            <person name="Prigge M."/>
            <person name="Reiss B."/>
            <person name="Renner T."/>
            <person name="Rombauts S."/>
            <person name="Rushton P."/>
            <person name="Sanderfoot A."/>
            <person name="Schween G."/>
            <person name="Shiu S.-H."/>
            <person name="Stueber K."/>
            <person name="Theodoulou F.L."/>
            <person name="Tu H."/>
            <person name="Van de Peer Y."/>
            <person name="Verrier P.J."/>
            <person name="Waters E."/>
            <person name="Wood A."/>
            <person name="Yang L."/>
            <person name="Cove D."/>
            <person name="Cuming A."/>
            <person name="Hasebe M."/>
            <person name="Lucas S."/>
            <person name="Mishler D.B."/>
            <person name="Reski R."/>
            <person name="Grigoriev I."/>
            <person name="Quatrano R.S."/>
            <person name="Boore J.L."/>
        </authorList>
    </citation>
    <scope>NUCLEOTIDE SEQUENCE [LARGE SCALE GENOMIC DNA]</scope>
    <source>
        <strain evidence="13 14">cv. Gransden 2004</strain>
    </source>
</reference>
<keyword evidence="6 8" id="KW-0443">Lipid metabolism</keyword>
<keyword evidence="10" id="KW-0732">Signal</keyword>
<evidence type="ECO:0000256" key="2">
    <source>
        <dbReference type="ARBA" id="ARBA00006146"/>
    </source>
</evidence>
<feature type="transmembrane region" description="Helical" evidence="9">
    <location>
        <begin position="195"/>
        <end position="215"/>
    </location>
</feature>
<dbReference type="Gramene" id="Pp3c23_19371V3.1">
    <property type="protein sequence ID" value="Pp3c23_19371V3.1"/>
    <property type="gene ID" value="Pp3c23_19371"/>
</dbReference>
<feature type="domain" description="Sphingolipid delta4-desaturase N-terminal" evidence="11">
    <location>
        <begin position="50"/>
        <end position="88"/>
    </location>
</feature>
<dbReference type="InterPro" id="IPR005804">
    <property type="entry name" value="FA_desaturase_dom"/>
</dbReference>
<evidence type="ECO:0000256" key="6">
    <source>
        <dbReference type="ARBA" id="ARBA00023098"/>
    </source>
</evidence>
<evidence type="ECO:0000313" key="14">
    <source>
        <dbReference type="Proteomes" id="UP000006727"/>
    </source>
</evidence>
<evidence type="ECO:0000313" key="12">
    <source>
        <dbReference type="EMBL" id="PNR29612.1"/>
    </source>
</evidence>
<evidence type="ECO:0000256" key="3">
    <source>
        <dbReference type="ARBA" id="ARBA00022692"/>
    </source>
</evidence>
<dbReference type="PANTHER" id="PTHR12879:SF8">
    <property type="entry name" value="SPHINGOLIPID DELTA(4)-DESATURASE DES1"/>
    <property type="match status" value="1"/>
</dbReference>
<feature type="chain" id="PRO_5043157956" description="Sphingolipid delta(4)-desaturase DES1-like" evidence="10">
    <location>
        <begin position="26"/>
        <end position="372"/>
    </location>
</feature>
<dbReference type="InterPro" id="IPR011388">
    <property type="entry name" value="DES1/DES2"/>
</dbReference>
<organism evidence="12">
    <name type="scientific">Physcomitrium patens</name>
    <name type="common">Spreading-leaved earth moss</name>
    <name type="synonym">Physcomitrella patens</name>
    <dbReference type="NCBI Taxonomy" id="3218"/>
    <lineage>
        <taxon>Eukaryota</taxon>
        <taxon>Viridiplantae</taxon>
        <taxon>Streptophyta</taxon>
        <taxon>Embryophyta</taxon>
        <taxon>Bryophyta</taxon>
        <taxon>Bryophytina</taxon>
        <taxon>Bryopsida</taxon>
        <taxon>Funariidae</taxon>
        <taxon>Funariales</taxon>
        <taxon>Funariaceae</taxon>
        <taxon>Physcomitrium</taxon>
    </lineage>
</organism>
<dbReference type="RefSeq" id="XP_024361943.1">
    <property type="nucleotide sequence ID" value="XM_024506175.2"/>
</dbReference>
<proteinExistence type="inferred from homology"/>
<comment type="function">
    <text evidence="8">Sphingolipid-delta-4-desaturase required for the biosynthesis of delta-4-unsaturated sphingolipids and derivatives.</text>
</comment>
<evidence type="ECO:0000256" key="9">
    <source>
        <dbReference type="SAM" id="Phobius"/>
    </source>
</evidence>